<sequence>MARIVLISPYLKGGQNAAKLAQRTRYVATRPGVELLADERSTLPATKKGCSMRVHM</sequence>
<comment type="caution">
    <text evidence="1">The sequence shown here is derived from an EMBL/GenBank/DDBJ whole genome shotgun (WGS) entry which is preliminary data.</text>
</comment>
<organism evidence="1 2">
    <name type="scientific">Dysosmobacter segnis</name>
    <dbReference type="NCBI Taxonomy" id="2763042"/>
    <lineage>
        <taxon>Bacteria</taxon>
        <taxon>Bacillati</taxon>
        <taxon>Bacillota</taxon>
        <taxon>Clostridia</taxon>
        <taxon>Eubacteriales</taxon>
        <taxon>Oscillospiraceae</taxon>
        <taxon>Dysosmobacter</taxon>
    </lineage>
</organism>
<gene>
    <name evidence="1" type="ORF">H8Z83_07445</name>
</gene>
<dbReference type="Proteomes" id="UP000620327">
    <property type="component" value="Unassembled WGS sequence"/>
</dbReference>
<dbReference type="RefSeq" id="WP_187014441.1">
    <property type="nucleotide sequence ID" value="NZ_JACOQI010000005.1"/>
</dbReference>
<proteinExistence type="predicted"/>
<accession>A0A923S7G5</accession>
<evidence type="ECO:0000313" key="1">
    <source>
        <dbReference type="EMBL" id="MBC5770153.1"/>
    </source>
</evidence>
<evidence type="ECO:0000313" key="2">
    <source>
        <dbReference type="Proteomes" id="UP000620327"/>
    </source>
</evidence>
<name>A0A923S7G5_9FIRM</name>
<dbReference type="AlphaFoldDB" id="A0A923S7G5"/>
<dbReference type="EMBL" id="JACOQI010000005">
    <property type="protein sequence ID" value="MBC5770153.1"/>
    <property type="molecule type" value="Genomic_DNA"/>
</dbReference>
<keyword evidence="2" id="KW-1185">Reference proteome</keyword>
<reference evidence="1" key="1">
    <citation type="submission" date="2020-08" db="EMBL/GenBank/DDBJ databases">
        <title>Genome public.</title>
        <authorList>
            <person name="Liu C."/>
            <person name="Sun Q."/>
        </authorList>
    </citation>
    <scope>NUCLEOTIDE SEQUENCE</scope>
    <source>
        <strain evidence="1">BX15</strain>
    </source>
</reference>
<protein>
    <submittedName>
        <fullName evidence="1">Uncharacterized protein</fullName>
    </submittedName>
</protein>